<reference evidence="1 2" key="1">
    <citation type="submission" date="2021-06" db="EMBL/GenBank/DDBJ databases">
        <authorList>
            <person name="Kallberg Y."/>
            <person name="Tangrot J."/>
            <person name="Rosling A."/>
        </authorList>
    </citation>
    <scope>NUCLEOTIDE SEQUENCE [LARGE SCALE GENOMIC DNA]</scope>
    <source>
        <strain evidence="1 2">120-4 pot B 10/14</strain>
    </source>
</reference>
<evidence type="ECO:0000313" key="1">
    <source>
        <dbReference type="EMBL" id="CAG8845845.1"/>
    </source>
</evidence>
<proteinExistence type="predicted"/>
<evidence type="ECO:0000313" key="2">
    <source>
        <dbReference type="Proteomes" id="UP000789901"/>
    </source>
</evidence>
<sequence length="135" mass="15522">MEHLSKYQDLFAKSEGEIVEFLMKDKGIVLQRDKAIAKFLGITYPQTVSIIRKASEIFEWQQVNPERLEKIIRIQKEQEDEVALDTNQIRQIAKKITITLNEGGITDYGMEEMEQQIFNALESSLKSGEIGTETL</sequence>
<accession>A0ABN7X3G5</accession>
<keyword evidence="2" id="KW-1185">Reference proteome</keyword>
<gene>
    <name evidence="1" type="ORF">GMARGA_LOCUS37862</name>
</gene>
<organism evidence="1 2">
    <name type="scientific">Gigaspora margarita</name>
    <dbReference type="NCBI Taxonomy" id="4874"/>
    <lineage>
        <taxon>Eukaryota</taxon>
        <taxon>Fungi</taxon>
        <taxon>Fungi incertae sedis</taxon>
        <taxon>Mucoromycota</taxon>
        <taxon>Glomeromycotina</taxon>
        <taxon>Glomeromycetes</taxon>
        <taxon>Diversisporales</taxon>
        <taxon>Gigasporaceae</taxon>
        <taxon>Gigaspora</taxon>
    </lineage>
</organism>
<dbReference type="Proteomes" id="UP000789901">
    <property type="component" value="Unassembled WGS sequence"/>
</dbReference>
<dbReference type="EMBL" id="CAJVQB010081159">
    <property type="protein sequence ID" value="CAG8845845.1"/>
    <property type="molecule type" value="Genomic_DNA"/>
</dbReference>
<feature type="non-terminal residue" evidence="1">
    <location>
        <position position="135"/>
    </location>
</feature>
<protein>
    <submittedName>
        <fullName evidence="1">37508_t:CDS:1</fullName>
    </submittedName>
</protein>
<comment type="caution">
    <text evidence="1">The sequence shown here is derived from an EMBL/GenBank/DDBJ whole genome shotgun (WGS) entry which is preliminary data.</text>
</comment>
<name>A0ABN7X3G5_GIGMA</name>